<organism evidence="2 3">
    <name type="scientific">Portunus trituberculatus</name>
    <name type="common">Swimming crab</name>
    <name type="synonym">Neptunus trituberculatus</name>
    <dbReference type="NCBI Taxonomy" id="210409"/>
    <lineage>
        <taxon>Eukaryota</taxon>
        <taxon>Metazoa</taxon>
        <taxon>Ecdysozoa</taxon>
        <taxon>Arthropoda</taxon>
        <taxon>Crustacea</taxon>
        <taxon>Multicrustacea</taxon>
        <taxon>Malacostraca</taxon>
        <taxon>Eumalacostraca</taxon>
        <taxon>Eucarida</taxon>
        <taxon>Decapoda</taxon>
        <taxon>Pleocyemata</taxon>
        <taxon>Brachyura</taxon>
        <taxon>Eubrachyura</taxon>
        <taxon>Portunoidea</taxon>
        <taxon>Portunidae</taxon>
        <taxon>Portuninae</taxon>
        <taxon>Portunus</taxon>
    </lineage>
</organism>
<comment type="caution">
    <text evidence="2">The sequence shown here is derived from an EMBL/GenBank/DDBJ whole genome shotgun (WGS) entry which is preliminary data.</text>
</comment>
<dbReference type="EMBL" id="VSRR010006475">
    <property type="protein sequence ID" value="MPC44878.1"/>
    <property type="molecule type" value="Genomic_DNA"/>
</dbReference>
<feature type="transmembrane region" description="Helical" evidence="1">
    <location>
        <begin position="75"/>
        <end position="94"/>
    </location>
</feature>
<proteinExistence type="predicted"/>
<evidence type="ECO:0000313" key="3">
    <source>
        <dbReference type="Proteomes" id="UP000324222"/>
    </source>
</evidence>
<dbReference type="Proteomes" id="UP000324222">
    <property type="component" value="Unassembled WGS sequence"/>
</dbReference>
<evidence type="ECO:0000313" key="2">
    <source>
        <dbReference type="EMBL" id="MPC44878.1"/>
    </source>
</evidence>
<reference evidence="2 3" key="1">
    <citation type="submission" date="2019-05" db="EMBL/GenBank/DDBJ databases">
        <title>Another draft genome of Portunus trituberculatus and its Hox gene families provides insights of decapod evolution.</title>
        <authorList>
            <person name="Jeong J.-H."/>
            <person name="Song I."/>
            <person name="Kim S."/>
            <person name="Choi T."/>
            <person name="Kim D."/>
            <person name="Ryu S."/>
            <person name="Kim W."/>
        </authorList>
    </citation>
    <scope>NUCLEOTIDE SEQUENCE [LARGE SCALE GENOMIC DNA]</scope>
    <source>
        <tissue evidence="2">Muscle</tissue>
    </source>
</reference>
<protein>
    <submittedName>
        <fullName evidence="2">Uncharacterized protein</fullName>
    </submittedName>
</protein>
<sequence>MRTPPNVKGVFRVKFAARPGSTAPGSIGPVHTAILKMVPHRSRRHRGNACVGIMPHVRTSSGRLTGWRTGDSGDLFLVVFTFLLFFLWIVQPWSPAGEGERGSARLAHVTGVSMRLYWGRAFITAIYEYIHDLFLLIFVFVTSVVFFHGSNGGRCFFLFYYFFGLMAFKAGLSLPLLDLALT</sequence>
<accession>A0A5B7FIV4</accession>
<keyword evidence="1" id="KW-0812">Transmembrane</keyword>
<keyword evidence="1" id="KW-0472">Membrane</keyword>
<keyword evidence="3" id="KW-1185">Reference proteome</keyword>
<feature type="transmembrane region" description="Helical" evidence="1">
    <location>
        <begin position="133"/>
        <end position="150"/>
    </location>
</feature>
<gene>
    <name evidence="2" type="ORF">E2C01_038559</name>
</gene>
<name>A0A5B7FIV4_PORTR</name>
<keyword evidence="1" id="KW-1133">Transmembrane helix</keyword>
<dbReference type="AlphaFoldDB" id="A0A5B7FIV4"/>
<evidence type="ECO:0000256" key="1">
    <source>
        <dbReference type="SAM" id="Phobius"/>
    </source>
</evidence>
<feature type="transmembrane region" description="Helical" evidence="1">
    <location>
        <begin position="157"/>
        <end position="177"/>
    </location>
</feature>